<evidence type="ECO:0000256" key="5">
    <source>
        <dbReference type="ARBA" id="ARBA00048244"/>
    </source>
</evidence>
<dbReference type="SUPFAM" id="SSF81301">
    <property type="entry name" value="Nucleotidyltransferase"/>
    <property type="match status" value="1"/>
</dbReference>
<dbReference type="RefSeq" id="WP_377315669.1">
    <property type="nucleotide sequence ID" value="NZ_JBHUIY010000013.1"/>
</dbReference>
<reference evidence="11" key="1">
    <citation type="journal article" date="2019" name="Int. J. Syst. Evol. Microbiol.">
        <title>The Global Catalogue of Microorganisms (GCM) 10K type strain sequencing project: providing services to taxonomists for standard genome sequencing and annotation.</title>
        <authorList>
            <consortium name="The Broad Institute Genomics Platform"/>
            <consortium name="The Broad Institute Genome Sequencing Center for Infectious Disease"/>
            <person name="Wu L."/>
            <person name="Ma J."/>
        </authorList>
    </citation>
    <scope>NUCLEOTIDE SEQUENCE [LARGE SCALE GENOMIC DNA]</scope>
    <source>
        <strain evidence="11">KCTC 15012</strain>
    </source>
</reference>
<organism evidence="10 11">
    <name type="scientific">Phaeospirillum tilakii</name>
    <dbReference type="NCBI Taxonomy" id="741673"/>
    <lineage>
        <taxon>Bacteria</taxon>
        <taxon>Pseudomonadati</taxon>
        <taxon>Pseudomonadota</taxon>
        <taxon>Alphaproteobacteria</taxon>
        <taxon>Rhodospirillales</taxon>
        <taxon>Rhodospirillaceae</taxon>
        <taxon>Phaeospirillum</taxon>
    </lineage>
</organism>
<dbReference type="PROSITE" id="PS51671">
    <property type="entry name" value="ACT"/>
    <property type="match status" value="1"/>
</dbReference>
<dbReference type="Gene3D" id="3.10.20.30">
    <property type="match status" value="1"/>
</dbReference>
<dbReference type="InterPro" id="IPR012676">
    <property type="entry name" value="TGS-like"/>
</dbReference>
<feature type="domain" description="ACT" evidence="7">
    <location>
        <begin position="643"/>
        <end position="717"/>
    </location>
</feature>
<accession>A0ABW5CA95</accession>
<dbReference type="Gene3D" id="3.30.70.260">
    <property type="match status" value="1"/>
</dbReference>
<proteinExistence type="inferred from homology"/>
<dbReference type="PROSITE" id="PS51880">
    <property type="entry name" value="TGS"/>
    <property type="match status" value="1"/>
</dbReference>
<dbReference type="InterPro" id="IPR045865">
    <property type="entry name" value="ACT-like_dom_sf"/>
</dbReference>
<evidence type="ECO:0000256" key="3">
    <source>
        <dbReference type="ARBA" id="ARBA00029754"/>
    </source>
</evidence>
<dbReference type="SMART" id="SM00471">
    <property type="entry name" value="HDc"/>
    <property type="match status" value="1"/>
</dbReference>
<dbReference type="GO" id="GO:0008728">
    <property type="term" value="F:GTP diphosphokinase activity"/>
    <property type="evidence" value="ECO:0007669"/>
    <property type="project" value="UniProtKB-EC"/>
</dbReference>
<dbReference type="PANTHER" id="PTHR21262:SF36">
    <property type="entry name" value="BIFUNCTIONAL (P)PPGPP SYNTHASE_HYDROLASE SPOT"/>
    <property type="match status" value="1"/>
</dbReference>
<sequence length="717" mass="80799">MMRQFELVERVKSYDPAADEDAINRAYVYAMKMHGSQLRASGDPYFSHPIEVAGILTRYRLDFASIITALLHDTVEDTPATLEEIERLFGAEIARLVDGVTKLNRIELQSDHNKQAENLRKLVLAMSEDIRVLLVKLADRMHNMRTLHYIKNPDKRRRIALETMEIYAPLAERIGMQEIKMELEDLAFTELHPDARASIVARLGFLREQGGDLIGRILEELRKILTEAGINATVSGREKTPYSIWQKMQRKNVGFEQLSDIMAFRVGVDGVEDCYRALGVIHSKYPMVPNRFKDYISVPKPNGYRSLHTGVFGPERQRIEIQIRTHEMHEVSELGVAAHWKYKREGSAKPTDGRQYRWLRELLDILEHASNPEEFLEHTKLEMFQDQVFCFTPKGDLIALPRGACAVDFAYAVHSQIGDTCVGAKVNGRILPLRTELQNGDQVEIITSKAQTPNPTWERFVVTGKARARIRRFVRTQQRTQYVELGRGMLARAFRQEGYDATDKALDGVLKIHKAATVEDLVAMVGEGLLSAREVLVSVFPELKAKAAQLRPDNVVALKGRPPERRDKAGAMPIKGLIPGMAMHFAGCCHPLPGDRIVGIVATGRGVTIHTIDCENLEQFVDQPERWLDVAWDDADDKAHVGRIDLVVTNEPGALGAVSTVIAKNMGNITNLKITNRTNDFFEMIIDIEVRDVKHLTNVIAALRATPTISSVERARN</sequence>
<dbReference type="CDD" id="cd01668">
    <property type="entry name" value="TGS_RSH"/>
    <property type="match status" value="1"/>
</dbReference>
<dbReference type="InterPro" id="IPR004811">
    <property type="entry name" value="RelA/Spo_fam"/>
</dbReference>
<dbReference type="SUPFAM" id="SSF81271">
    <property type="entry name" value="TGS-like"/>
    <property type="match status" value="1"/>
</dbReference>
<comment type="catalytic activity">
    <reaction evidence="5">
        <text>GTP + ATP = guanosine 3'-diphosphate 5'-triphosphate + AMP</text>
        <dbReference type="Rhea" id="RHEA:22088"/>
        <dbReference type="ChEBI" id="CHEBI:30616"/>
        <dbReference type="ChEBI" id="CHEBI:37565"/>
        <dbReference type="ChEBI" id="CHEBI:142410"/>
        <dbReference type="ChEBI" id="CHEBI:456215"/>
        <dbReference type="EC" id="2.7.6.5"/>
    </reaction>
</comment>
<dbReference type="InterPro" id="IPR007685">
    <property type="entry name" value="RelA_SpoT"/>
</dbReference>
<evidence type="ECO:0000256" key="6">
    <source>
        <dbReference type="RuleBase" id="RU003847"/>
    </source>
</evidence>
<dbReference type="CDD" id="cd00077">
    <property type="entry name" value="HDc"/>
    <property type="match status" value="1"/>
</dbReference>
<dbReference type="Pfam" id="PF04607">
    <property type="entry name" value="RelA_SpoT"/>
    <property type="match status" value="1"/>
</dbReference>
<evidence type="ECO:0000256" key="1">
    <source>
        <dbReference type="ARBA" id="ARBA00013251"/>
    </source>
</evidence>
<dbReference type="PANTHER" id="PTHR21262">
    <property type="entry name" value="GUANOSINE-3',5'-BIS DIPHOSPHATE 3'-PYROPHOSPHOHYDROLASE"/>
    <property type="match status" value="1"/>
</dbReference>
<dbReference type="SUPFAM" id="SSF55021">
    <property type="entry name" value="ACT-like"/>
    <property type="match status" value="1"/>
</dbReference>
<evidence type="ECO:0000259" key="8">
    <source>
        <dbReference type="PROSITE" id="PS51831"/>
    </source>
</evidence>
<dbReference type="EMBL" id="JBHUIY010000013">
    <property type="protein sequence ID" value="MFD2233778.1"/>
    <property type="molecule type" value="Genomic_DNA"/>
</dbReference>
<dbReference type="Pfam" id="PF13291">
    <property type="entry name" value="ACT_4"/>
    <property type="match status" value="1"/>
</dbReference>
<dbReference type="Gene3D" id="1.10.3210.10">
    <property type="entry name" value="Hypothetical protein af1432"/>
    <property type="match status" value="1"/>
</dbReference>
<dbReference type="Gene3D" id="3.30.460.10">
    <property type="entry name" value="Beta Polymerase, domain 2"/>
    <property type="match status" value="1"/>
</dbReference>
<dbReference type="SMART" id="SM00954">
    <property type="entry name" value="RelA_SpoT"/>
    <property type="match status" value="1"/>
</dbReference>
<dbReference type="InterPro" id="IPR012675">
    <property type="entry name" value="Beta-grasp_dom_sf"/>
</dbReference>
<feature type="domain" description="TGS" evidence="9">
    <location>
        <begin position="382"/>
        <end position="447"/>
    </location>
</feature>
<comment type="caution">
    <text evidence="10">The sequence shown here is derived from an EMBL/GenBank/DDBJ whole genome shotgun (WGS) entry which is preliminary data.</text>
</comment>
<evidence type="ECO:0000313" key="10">
    <source>
        <dbReference type="EMBL" id="MFD2233778.1"/>
    </source>
</evidence>
<dbReference type="InterPro" id="IPR043519">
    <property type="entry name" value="NT_sf"/>
</dbReference>
<keyword evidence="10" id="KW-0808">Transferase</keyword>
<dbReference type="InterPro" id="IPR006674">
    <property type="entry name" value="HD_domain"/>
</dbReference>
<dbReference type="CDD" id="cd04876">
    <property type="entry name" value="ACT_RelA-SpoT"/>
    <property type="match status" value="1"/>
</dbReference>
<protein>
    <recommendedName>
        <fullName evidence="2">GTP pyrophosphokinase rsh</fullName>
        <ecNumber evidence="1">2.7.6.5</ecNumber>
    </recommendedName>
    <alternativeName>
        <fullName evidence="4">(p)ppGpp synthase</fullName>
    </alternativeName>
    <alternativeName>
        <fullName evidence="3">ATP:GTP 3'-pyrophosphotransferase</fullName>
    </alternativeName>
</protein>
<dbReference type="NCBIfam" id="TIGR00691">
    <property type="entry name" value="spoT_relA"/>
    <property type="match status" value="1"/>
</dbReference>
<dbReference type="CDD" id="cd05399">
    <property type="entry name" value="NT_Rel-Spo_like"/>
    <property type="match status" value="1"/>
</dbReference>
<dbReference type="SUPFAM" id="SSF109604">
    <property type="entry name" value="HD-domain/PDEase-like"/>
    <property type="match status" value="1"/>
</dbReference>
<dbReference type="Proteomes" id="UP001597296">
    <property type="component" value="Unassembled WGS sequence"/>
</dbReference>
<dbReference type="PROSITE" id="PS51831">
    <property type="entry name" value="HD"/>
    <property type="match status" value="1"/>
</dbReference>
<evidence type="ECO:0000256" key="2">
    <source>
        <dbReference type="ARBA" id="ARBA00014315"/>
    </source>
</evidence>
<dbReference type="InterPro" id="IPR002912">
    <property type="entry name" value="ACT_dom"/>
</dbReference>
<gene>
    <name evidence="10" type="ORF">ACFSNB_08170</name>
</gene>
<dbReference type="EC" id="2.7.6.5" evidence="1"/>
<evidence type="ECO:0000313" key="11">
    <source>
        <dbReference type="Proteomes" id="UP001597296"/>
    </source>
</evidence>
<comment type="similarity">
    <text evidence="6">Belongs to the relA/spoT family.</text>
</comment>
<dbReference type="InterPro" id="IPR004095">
    <property type="entry name" value="TGS"/>
</dbReference>
<name>A0ABW5CA95_9PROT</name>
<feature type="domain" description="HD" evidence="8">
    <location>
        <begin position="45"/>
        <end position="144"/>
    </location>
</feature>
<evidence type="ECO:0000256" key="4">
    <source>
        <dbReference type="ARBA" id="ARBA00032407"/>
    </source>
</evidence>
<dbReference type="InterPro" id="IPR033655">
    <property type="entry name" value="TGS_RelA/SpoT"/>
</dbReference>
<dbReference type="Pfam" id="PF02824">
    <property type="entry name" value="TGS"/>
    <property type="match status" value="1"/>
</dbReference>
<dbReference type="InterPro" id="IPR003607">
    <property type="entry name" value="HD/PDEase_dom"/>
</dbReference>
<dbReference type="Pfam" id="PF19296">
    <property type="entry name" value="RelA_AH_RIS"/>
    <property type="match status" value="1"/>
</dbReference>
<dbReference type="Pfam" id="PF13328">
    <property type="entry name" value="HD_4"/>
    <property type="match status" value="1"/>
</dbReference>
<evidence type="ECO:0000259" key="7">
    <source>
        <dbReference type="PROSITE" id="PS51671"/>
    </source>
</evidence>
<evidence type="ECO:0000259" key="9">
    <source>
        <dbReference type="PROSITE" id="PS51880"/>
    </source>
</evidence>
<keyword evidence="11" id="KW-1185">Reference proteome</keyword>
<comment type="function">
    <text evidence="6">In eubacteria ppGpp (guanosine 3'-diphosphate 5'-diphosphate) is a mediator of the stringent response that coordinates a variety of cellular activities in response to changes in nutritional abundance.</text>
</comment>
<dbReference type="InterPro" id="IPR045600">
    <property type="entry name" value="RelA/SpoT_AH_RIS"/>
</dbReference>